<dbReference type="Proteomes" id="UP000243342">
    <property type="component" value="Unassembled WGS sequence"/>
</dbReference>
<organism evidence="1 2">
    <name type="scientific">Mangrovactinospora gilvigrisea</name>
    <dbReference type="NCBI Taxonomy" id="1428644"/>
    <lineage>
        <taxon>Bacteria</taxon>
        <taxon>Bacillati</taxon>
        <taxon>Actinomycetota</taxon>
        <taxon>Actinomycetes</taxon>
        <taxon>Kitasatosporales</taxon>
        <taxon>Streptomycetaceae</taxon>
        <taxon>Mangrovactinospora</taxon>
    </lineage>
</organism>
<dbReference type="AlphaFoldDB" id="A0A1J7C681"/>
<keyword evidence="2" id="KW-1185">Reference proteome</keyword>
<dbReference type="Pfam" id="PF11228">
    <property type="entry name" value="DUF3027"/>
    <property type="match status" value="1"/>
</dbReference>
<protein>
    <recommendedName>
        <fullName evidence="3">DUF3027 domain-containing protein</fullName>
    </recommendedName>
</protein>
<gene>
    <name evidence="1" type="ORF">BIV57_12825</name>
</gene>
<evidence type="ECO:0000313" key="1">
    <source>
        <dbReference type="EMBL" id="OIV37044.1"/>
    </source>
</evidence>
<dbReference type="InterPro" id="IPR021391">
    <property type="entry name" value="DUF3027"/>
</dbReference>
<name>A0A1J7C681_9ACTN</name>
<proteinExistence type="predicted"/>
<reference evidence="1 2" key="1">
    <citation type="submission" date="2016-10" db="EMBL/GenBank/DDBJ databases">
        <title>Genome sequence of Streptomyces gilvigriseus MUSC 26.</title>
        <authorList>
            <person name="Lee L.-H."/>
            <person name="Ser H.-L."/>
        </authorList>
    </citation>
    <scope>NUCLEOTIDE SEQUENCE [LARGE SCALE GENOMIC DNA]</scope>
    <source>
        <strain evidence="1 2">MUSC 26</strain>
    </source>
</reference>
<evidence type="ECO:0008006" key="3">
    <source>
        <dbReference type="Google" id="ProtNLM"/>
    </source>
</evidence>
<evidence type="ECO:0000313" key="2">
    <source>
        <dbReference type="Proteomes" id="UP000243342"/>
    </source>
</evidence>
<dbReference type="EMBL" id="MLCF01000064">
    <property type="protein sequence ID" value="OIV37044.1"/>
    <property type="molecule type" value="Genomic_DNA"/>
</dbReference>
<comment type="caution">
    <text evidence="1">The sequence shown here is derived from an EMBL/GenBank/DDBJ whole genome shotgun (WGS) entry which is preliminary data.</text>
</comment>
<dbReference type="STRING" id="1428644.BIV57_12825"/>
<sequence>MEAVGLARAAAEDLAGAGAVGEHVDARPEDTDRVVTHYFACKEPAYRGWCWAVTVARASRSKAVTVDEVTLLPSTDALLAPEWVPWNERLQPGDMGPGDLLPVDADDPRLEPGYTAADEPIERPRRPVDELSTLSGEVTAEAEDDLDAVGADIHGRGQIADVAVELGLDRPRVPSRFGLDTSADRWDEAFGAATAMAQAAPAKCLSCGFLMRIGGRLGQAFGICSNEATTSDGRMVSLAYGCGGHSEAAVMPAPPKPPPPVMDEWQIEIDQ</sequence>
<accession>A0A1J7C681</accession>